<dbReference type="EMBL" id="FOZN01000002">
    <property type="protein sequence ID" value="SFS09148.1"/>
    <property type="molecule type" value="Genomic_DNA"/>
</dbReference>
<name>A0AA94KZE4_9MICO</name>
<dbReference type="Proteomes" id="UP000198506">
    <property type="component" value="Unassembled WGS sequence"/>
</dbReference>
<comment type="caution">
    <text evidence="1">The sequence shown here is derived from an EMBL/GenBank/DDBJ whole genome shotgun (WGS) entry which is preliminary data.</text>
</comment>
<dbReference type="InterPro" id="IPR027417">
    <property type="entry name" value="P-loop_NTPase"/>
</dbReference>
<evidence type="ECO:0000313" key="2">
    <source>
        <dbReference type="Proteomes" id="UP000198506"/>
    </source>
</evidence>
<dbReference type="GO" id="GO:0016301">
    <property type="term" value="F:kinase activity"/>
    <property type="evidence" value="ECO:0007669"/>
    <property type="project" value="UniProtKB-KW"/>
</dbReference>
<keyword evidence="2" id="KW-1185">Reference proteome</keyword>
<protein>
    <submittedName>
        <fullName evidence="1">Uridine kinase</fullName>
    </submittedName>
</protein>
<evidence type="ECO:0000313" key="1">
    <source>
        <dbReference type="EMBL" id="SFS09148.1"/>
    </source>
</evidence>
<proteinExistence type="predicted"/>
<gene>
    <name evidence="1" type="ORF">SAMN04487783_1217</name>
</gene>
<dbReference type="AlphaFoldDB" id="A0AA94KZE4"/>
<dbReference type="SUPFAM" id="SSF52540">
    <property type="entry name" value="P-loop containing nucleoside triphosphate hydrolases"/>
    <property type="match status" value="1"/>
</dbReference>
<dbReference type="Gene3D" id="3.40.50.300">
    <property type="entry name" value="P-loop containing nucleotide triphosphate hydrolases"/>
    <property type="match status" value="1"/>
</dbReference>
<keyword evidence="1" id="KW-0808">Transferase</keyword>
<sequence length="233" mass="25473">MVDLVVSLTPSTLPGADVRAAPRASGRIVCMPATDEPLARVVLIGGASGSGKSRIAEHSGLPLLRLDDFYREHDDPALPRLESGEVDWDHPGSWHLDRAADALEELARTGRTTAPIYDISRSASVGSREITLDGATLFVAEGIFVAQMIPEARRRGILDDALCVHRSRWVTMALRFARDLREHRKSPAFLVKRGLLLARREPAIVGALTDAGCRPVRVRSALRMLAHAPQRQI</sequence>
<keyword evidence="1" id="KW-0418">Kinase</keyword>
<reference evidence="1 2" key="1">
    <citation type="submission" date="2016-10" db="EMBL/GenBank/DDBJ databases">
        <authorList>
            <person name="Varghese N."/>
            <person name="Submissions S."/>
        </authorList>
    </citation>
    <scope>NUCLEOTIDE SEQUENCE [LARGE SCALE GENOMIC DNA]</scope>
    <source>
        <strain evidence="1 2">IAM 15147</strain>
    </source>
</reference>
<accession>A0AA94KZE4</accession>
<organism evidence="1 2">
    <name type="scientific">Agrococcus baldri</name>
    <dbReference type="NCBI Taxonomy" id="153730"/>
    <lineage>
        <taxon>Bacteria</taxon>
        <taxon>Bacillati</taxon>
        <taxon>Actinomycetota</taxon>
        <taxon>Actinomycetes</taxon>
        <taxon>Micrococcales</taxon>
        <taxon>Microbacteriaceae</taxon>
        <taxon>Agrococcus</taxon>
    </lineage>
</organism>